<sequence>MSQSRREQTHSALQLIEVKKPLSALPENNGWNSAAGCFDWAQVEGNFNFVSMGRVVHGDTAFYFQPLPLVQLGYRPHPLALALHDELWSLHRLLQRTRGRVHSEAESGTIAESKKKLLELRRQIWAATFEPAREPVQAMQLSLL</sequence>
<dbReference type="AlphaFoldDB" id="A0A239A2R7"/>
<organism evidence="1 2">
    <name type="scientific">Hymenobacter mucosus</name>
    <dbReference type="NCBI Taxonomy" id="1411120"/>
    <lineage>
        <taxon>Bacteria</taxon>
        <taxon>Pseudomonadati</taxon>
        <taxon>Bacteroidota</taxon>
        <taxon>Cytophagia</taxon>
        <taxon>Cytophagales</taxon>
        <taxon>Hymenobacteraceae</taxon>
        <taxon>Hymenobacter</taxon>
    </lineage>
</organism>
<dbReference type="Proteomes" id="UP000198310">
    <property type="component" value="Unassembled WGS sequence"/>
</dbReference>
<evidence type="ECO:0000313" key="2">
    <source>
        <dbReference type="Proteomes" id="UP000198310"/>
    </source>
</evidence>
<reference evidence="2" key="1">
    <citation type="submission" date="2017-06" db="EMBL/GenBank/DDBJ databases">
        <authorList>
            <person name="Varghese N."/>
            <person name="Submissions S."/>
        </authorList>
    </citation>
    <scope>NUCLEOTIDE SEQUENCE [LARGE SCALE GENOMIC DNA]</scope>
    <source>
        <strain evidence="2">DSM 28041</strain>
    </source>
</reference>
<keyword evidence="2" id="KW-1185">Reference proteome</keyword>
<name>A0A239A2R7_9BACT</name>
<proteinExistence type="predicted"/>
<dbReference type="EMBL" id="FZNS01000010">
    <property type="protein sequence ID" value="SNR89789.1"/>
    <property type="molecule type" value="Genomic_DNA"/>
</dbReference>
<gene>
    <name evidence="1" type="ORF">SAMN06269173_110150</name>
</gene>
<evidence type="ECO:0000313" key="1">
    <source>
        <dbReference type="EMBL" id="SNR89789.1"/>
    </source>
</evidence>
<protein>
    <submittedName>
        <fullName evidence="1">Uncharacterized protein</fullName>
    </submittedName>
</protein>
<dbReference type="RefSeq" id="WP_089333820.1">
    <property type="nucleotide sequence ID" value="NZ_FZNS01000010.1"/>
</dbReference>
<accession>A0A239A2R7</accession>